<dbReference type="RefSeq" id="XP_040708778.1">
    <property type="nucleotide sequence ID" value="XM_040840932.1"/>
</dbReference>
<keyword evidence="1" id="KW-0805">Transcription regulation</keyword>
<dbReference type="EMBL" id="KV878582">
    <property type="protein sequence ID" value="OJJ64972.1"/>
    <property type="molecule type" value="Genomic_DNA"/>
</dbReference>
<dbReference type="GO" id="GO:0003677">
    <property type="term" value="F:DNA binding"/>
    <property type="evidence" value="ECO:0007669"/>
    <property type="project" value="UniProtKB-KW"/>
</dbReference>
<dbReference type="SMART" id="SM00066">
    <property type="entry name" value="GAL4"/>
    <property type="match status" value="1"/>
</dbReference>
<organism evidence="6 7">
    <name type="scientific">Aspergillus sydowii CBS 593.65</name>
    <dbReference type="NCBI Taxonomy" id="1036612"/>
    <lineage>
        <taxon>Eukaryota</taxon>
        <taxon>Fungi</taxon>
        <taxon>Dikarya</taxon>
        <taxon>Ascomycota</taxon>
        <taxon>Pezizomycotina</taxon>
        <taxon>Eurotiomycetes</taxon>
        <taxon>Eurotiomycetidae</taxon>
        <taxon>Eurotiales</taxon>
        <taxon>Aspergillaceae</taxon>
        <taxon>Aspergillus</taxon>
        <taxon>Aspergillus subgen. Nidulantes</taxon>
    </lineage>
</organism>
<dbReference type="GO" id="GO:0000981">
    <property type="term" value="F:DNA-binding transcription factor activity, RNA polymerase II-specific"/>
    <property type="evidence" value="ECO:0007669"/>
    <property type="project" value="InterPro"/>
</dbReference>
<reference evidence="7" key="1">
    <citation type="journal article" date="2017" name="Genome Biol.">
        <title>Comparative genomics reveals high biological diversity and specific adaptations in the industrially and medically important fungal genus Aspergillus.</title>
        <authorList>
            <person name="de Vries R.P."/>
            <person name="Riley R."/>
            <person name="Wiebenga A."/>
            <person name="Aguilar-Osorio G."/>
            <person name="Amillis S."/>
            <person name="Uchima C.A."/>
            <person name="Anderluh G."/>
            <person name="Asadollahi M."/>
            <person name="Askin M."/>
            <person name="Barry K."/>
            <person name="Battaglia E."/>
            <person name="Bayram O."/>
            <person name="Benocci T."/>
            <person name="Braus-Stromeyer S.A."/>
            <person name="Caldana C."/>
            <person name="Canovas D."/>
            <person name="Cerqueira G.C."/>
            <person name="Chen F."/>
            <person name="Chen W."/>
            <person name="Choi C."/>
            <person name="Clum A."/>
            <person name="Dos Santos R.A."/>
            <person name="Damasio A.R."/>
            <person name="Diallinas G."/>
            <person name="Emri T."/>
            <person name="Fekete E."/>
            <person name="Flipphi M."/>
            <person name="Freyberg S."/>
            <person name="Gallo A."/>
            <person name="Gournas C."/>
            <person name="Habgood R."/>
            <person name="Hainaut M."/>
            <person name="Harispe M.L."/>
            <person name="Henrissat B."/>
            <person name="Hilden K.S."/>
            <person name="Hope R."/>
            <person name="Hossain A."/>
            <person name="Karabika E."/>
            <person name="Karaffa L."/>
            <person name="Karanyi Z."/>
            <person name="Krasevec N."/>
            <person name="Kuo A."/>
            <person name="Kusch H."/>
            <person name="LaButti K."/>
            <person name="Lagendijk E.L."/>
            <person name="Lapidus A."/>
            <person name="Levasseur A."/>
            <person name="Lindquist E."/>
            <person name="Lipzen A."/>
            <person name="Logrieco A.F."/>
            <person name="MacCabe A."/>
            <person name="Maekelae M.R."/>
            <person name="Malavazi I."/>
            <person name="Melin P."/>
            <person name="Meyer V."/>
            <person name="Mielnichuk N."/>
            <person name="Miskei M."/>
            <person name="Molnar A.P."/>
            <person name="Mule G."/>
            <person name="Ngan C.Y."/>
            <person name="Orejas M."/>
            <person name="Orosz E."/>
            <person name="Ouedraogo J.P."/>
            <person name="Overkamp K.M."/>
            <person name="Park H.-S."/>
            <person name="Perrone G."/>
            <person name="Piumi F."/>
            <person name="Punt P.J."/>
            <person name="Ram A.F."/>
            <person name="Ramon A."/>
            <person name="Rauscher S."/>
            <person name="Record E."/>
            <person name="Riano-Pachon D.M."/>
            <person name="Robert V."/>
            <person name="Roehrig J."/>
            <person name="Ruller R."/>
            <person name="Salamov A."/>
            <person name="Salih N.S."/>
            <person name="Samson R.A."/>
            <person name="Sandor E."/>
            <person name="Sanguinetti M."/>
            <person name="Schuetze T."/>
            <person name="Sepcic K."/>
            <person name="Shelest E."/>
            <person name="Sherlock G."/>
            <person name="Sophianopoulou V."/>
            <person name="Squina F.M."/>
            <person name="Sun H."/>
            <person name="Susca A."/>
            <person name="Todd R.B."/>
            <person name="Tsang A."/>
            <person name="Unkles S.E."/>
            <person name="van de Wiele N."/>
            <person name="van Rossen-Uffink D."/>
            <person name="Oliveira J.V."/>
            <person name="Vesth T.C."/>
            <person name="Visser J."/>
            <person name="Yu J.-H."/>
            <person name="Zhou M."/>
            <person name="Andersen M.R."/>
            <person name="Archer D.B."/>
            <person name="Baker S.E."/>
            <person name="Benoit I."/>
            <person name="Brakhage A.A."/>
            <person name="Braus G.H."/>
            <person name="Fischer R."/>
            <person name="Frisvad J.C."/>
            <person name="Goldman G.H."/>
            <person name="Houbraken J."/>
            <person name="Oakley B."/>
            <person name="Pocsi I."/>
            <person name="Scazzocchio C."/>
            <person name="Seiboth B."/>
            <person name="vanKuyk P.A."/>
            <person name="Wortman J."/>
            <person name="Dyer P.S."/>
            <person name="Grigoriev I.V."/>
        </authorList>
    </citation>
    <scope>NUCLEOTIDE SEQUENCE [LARGE SCALE GENOMIC DNA]</scope>
    <source>
        <strain evidence="7">CBS 593.65</strain>
    </source>
</reference>
<dbReference type="InterPro" id="IPR053175">
    <property type="entry name" value="DHMBA_Reg_Transcription_Factor"/>
</dbReference>
<gene>
    <name evidence="6" type="ORF">ASPSYDRAFT_139277</name>
</gene>
<protein>
    <recommendedName>
        <fullName evidence="5">Zn(2)-C6 fungal-type domain-containing protein</fullName>
    </recommendedName>
</protein>
<dbReference type="PROSITE" id="PS00463">
    <property type="entry name" value="ZN2_CY6_FUNGAL_1"/>
    <property type="match status" value="1"/>
</dbReference>
<dbReference type="GO" id="GO:0008270">
    <property type="term" value="F:zinc ion binding"/>
    <property type="evidence" value="ECO:0007669"/>
    <property type="project" value="InterPro"/>
</dbReference>
<keyword evidence="4" id="KW-0539">Nucleus</keyword>
<dbReference type="STRING" id="1036612.A0A1L9TZY7"/>
<evidence type="ECO:0000313" key="7">
    <source>
        <dbReference type="Proteomes" id="UP000184356"/>
    </source>
</evidence>
<accession>A0A1L9TZY7</accession>
<evidence type="ECO:0000256" key="4">
    <source>
        <dbReference type="ARBA" id="ARBA00023242"/>
    </source>
</evidence>
<proteinExistence type="predicted"/>
<evidence type="ECO:0000256" key="1">
    <source>
        <dbReference type="ARBA" id="ARBA00023015"/>
    </source>
</evidence>
<keyword evidence="7" id="KW-1185">Reference proteome</keyword>
<dbReference type="Pfam" id="PF00172">
    <property type="entry name" value="Zn_clus"/>
    <property type="match status" value="1"/>
</dbReference>
<dbReference type="VEuPathDB" id="FungiDB:ASPSYDRAFT_139277"/>
<dbReference type="Gene3D" id="4.10.240.10">
    <property type="entry name" value="Zn(2)-C6 fungal-type DNA-binding domain"/>
    <property type="match status" value="1"/>
</dbReference>
<evidence type="ECO:0000259" key="5">
    <source>
        <dbReference type="PROSITE" id="PS50048"/>
    </source>
</evidence>
<dbReference type="PROSITE" id="PS50048">
    <property type="entry name" value="ZN2_CY6_FUNGAL_2"/>
    <property type="match status" value="1"/>
</dbReference>
<keyword evidence="3" id="KW-0804">Transcription</keyword>
<dbReference type="PANTHER" id="PTHR38791:SF5">
    <property type="entry name" value="TRANSCRIPTION FACTOR DBAG-RELATED"/>
    <property type="match status" value="1"/>
</dbReference>
<dbReference type="GeneID" id="63757005"/>
<evidence type="ECO:0000256" key="2">
    <source>
        <dbReference type="ARBA" id="ARBA00023125"/>
    </source>
</evidence>
<dbReference type="AlphaFoldDB" id="A0A1L9TZY7"/>
<dbReference type="OrthoDB" id="2991872at2759"/>
<evidence type="ECO:0000256" key="3">
    <source>
        <dbReference type="ARBA" id="ARBA00023163"/>
    </source>
</evidence>
<dbReference type="InterPro" id="IPR036864">
    <property type="entry name" value="Zn2-C6_fun-type_DNA-bd_sf"/>
</dbReference>
<feature type="domain" description="Zn(2)-C6 fungal-type" evidence="5">
    <location>
        <begin position="9"/>
        <end position="37"/>
    </location>
</feature>
<dbReference type="SUPFAM" id="SSF57701">
    <property type="entry name" value="Zn2/Cys6 DNA-binding domain"/>
    <property type="match status" value="1"/>
</dbReference>
<evidence type="ECO:0000313" key="6">
    <source>
        <dbReference type="EMBL" id="OJJ64972.1"/>
    </source>
</evidence>
<sequence>MVNHGRSNGCTTCKQRRVKCDQVKPKCQACQRLGLHCGGYKTKYATLKFRDQTHKFFTNNDDKSRGPVSVLRPLTEPDTAVPFFFQHYAGIGRSMGSARGFFEVLIPVYCSQPQDSALSLAVSAVASTVLALWRHDARGFRSETYTQAVKCLRRTIADRNEWGKPETVLAVLALQLYENIAAIYGLRMATRVHHDGAMSLLPFVGSHSDHTDGASVYPRRFILHTEISSAMRQQRPLQSAAYSRVGGHGLNLISVHDNPSSALDAIGASVAELQASYMQLVTQYALPTSQPDLLLAECAAEARRIDEQLLAWAQSVPDHWYPLRLTSEQDIDLSIPTYQSVCEIYPHCQIANIWNLWRIQRLLLVKISLSSMTTNPTEQIEYKHTLQELVDSICYSVPFYLGNRTKPSSIPDFTDPAVLLPSNQFQTDGGRSNMQSNIPHSSADEHKRHIIAQGPWHLMSPLSRLLTLFSEYHGQQMATFLRPGQYEWICEQFLRVTTLLHIPQVGTGDETGKCTLLASNSPARGYGNSRVEDLAKKVRKGAVFMSGP</sequence>
<dbReference type="CDD" id="cd00067">
    <property type="entry name" value="GAL4"/>
    <property type="match status" value="1"/>
</dbReference>
<dbReference type="InterPro" id="IPR001138">
    <property type="entry name" value="Zn2Cys6_DnaBD"/>
</dbReference>
<name>A0A1L9TZY7_9EURO</name>
<dbReference type="Proteomes" id="UP000184356">
    <property type="component" value="Unassembled WGS sequence"/>
</dbReference>
<dbReference type="PANTHER" id="PTHR38791">
    <property type="entry name" value="ZN(II)2CYS6 TRANSCRIPTION FACTOR (EUROFUNG)-RELATED-RELATED"/>
    <property type="match status" value="1"/>
</dbReference>
<keyword evidence="2" id="KW-0238">DNA-binding</keyword>